<dbReference type="EMBL" id="BMAW01064530">
    <property type="protein sequence ID" value="GFT45634.1"/>
    <property type="molecule type" value="Genomic_DNA"/>
</dbReference>
<evidence type="ECO:0000313" key="1">
    <source>
        <dbReference type="EMBL" id="GFT45634.1"/>
    </source>
</evidence>
<sequence length="97" mass="10832">MWKPFSLVRDCSDRWVKRDIMVRQGEKGLVKNQKQSSKNANKNEAILAKVGSQHAIVDSGAQLPNINSTLLPDLIIKEVGMIMILPVFGKQLEAEIC</sequence>
<evidence type="ECO:0000313" key="2">
    <source>
        <dbReference type="Proteomes" id="UP000887013"/>
    </source>
</evidence>
<organism evidence="1 2">
    <name type="scientific">Nephila pilipes</name>
    <name type="common">Giant wood spider</name>
    <name type="synonym">Nephila maculata</name>
    <dbReference type="NCBI Taxonomy" id="299642"/>
    <lineage>
        <taxon>Eukaryota</taxon>
        <taxon>Metazoa</taxon>
        <taxon>Ecdysozoa</taxon>
        <taxon>Arthropoda</taxon>
        <taxon>Chelicerata</taxon>
        <taxon>Arachnida</taxon>
        <taxon>Araneae</taxon>
        <taxon>Araneomorphae</taxon>
        <taxon>Entelegynae</taxon>
        <taxon>Araneoidea</taxon>
        <taxon>Nephilidae</taxon>
        <taxon>Nephila</taxon>
    </lineage>
</organism>
<keyword evidence="2" id="KW-1185">Reference proteome</keyword>
<protein>
    <submittedName>
        <fullName evidence="1">Uncharacterized protein</fullName>
    </submittedName>
</protein>
<proteinExistence type="predicted"/>
<gene>
    <name evidence="1" type="ORF">NPIL_362551</name>
</gene>
<name>A0A8X6P1L6_NEPPI</name>
<dbReference type="AlphaFoldDB" id="A0A8X6P1L6"/>
<comment type="caution">
    <text evidence="1">The sequence shown here is derived from an EMBL/GenBank/DDBJ whole genome shotgun (WGS) entry which is preliminary data.</text>
</comment>
<reference evidence="1" key="1">
    <citation type="submission" date="2020-08" db="EMBL/GenBank/DDBJ databases">
        <title>Multicomponent nature underlies the extraordinary mechanical properties of spider dragline silk.</title>
        <authorList>
            <person name="Kono N."/>
            <person name="Nakamura H."/>
            <person name="Mori M."/>
            <person name="Yoshida Y."/>
            <person name="Ohtoshi R."/>
            <person name="Malay A.D."/>
            <person name="Moran D.A.P."/>
            <person name="Tomita M."/>
            <person name="Numata K."/>
            <person name="Arakawa K."/>
        </authorList>
    </citation>
    <scope>NUCLEOTIDE SEQUENCE</scope>
</reference>
<dbReference type="Proteomes" id="UP000887013">
    <property type="component" value="Unassembled WGS sequence"/>
</dbReference>
<accession>A0A8X6P1L6</accession>